<dbReference type="EMBL" id="CADCUH010000006">
    <property type="protein sequence ID" value="CAA9315089.1"/>
    <property type="molecule type" value="Genomic_DNA"/>
</dbReference>
<reference evidence="2" key="1">
    <citation type="submission" date="2020-02" db="EMBL/GenBank/DDBJ databases">
        <authorList>
            <person name="Meier V. D."/>
        </authorList>
    </citation>
    <scope>NUCLEOTIDE SEQUENCE</scope>
    <source>
        <strain evidence="2">AVDCRST_MAG36</strain>
    </source>
</reference>
<organism evidence="2">
    <name type="scientific">uncultured Nocardioidaceae bacterium</name>
    <dbReference type="NCBI Taxonomy" id="253824"/>
    <lineage>
        <taxon>Bacteria</taxon>
        <taxon>Bacillati</taxon>
        <taxon>Actinomycetota</taxon>
        <taxon>Actinomycetes</taxon>
        <taxon>Propionibacteriales</taxon>
        <taxon>Nocardioidaceae</taxon>
        <taxon>environmental samples</taxon>
    </lineage>
</organism>
<protein>
    <submittedName>
        <fullName evidence="2">Uncharacterized protein</fullName>
    </submittedName>
</protein>
<evidence type="ECO:0000313" key="2">
    <source>
        <dbReference type="EMBL" id="CAA9315089.1"/>
    </source>
</evidence>
<name>A0A6J4KV27_9ACTN</name>
<dbReference type="AlphaFoldDB" id="A0A6J4KV27"/>
<proteinExistence type="predicted"/>
<sequence>MDHPAHHGSLGAAVPPGDLSEDLRDATRTAVAALEERVRSCRWMLSDPAVYRVADPEVLRSSVERDEEAVRVLRSALGD</sequence>
<evidence type="ECO:0000256" key="1">
    <source>
        <dbReference type="SAM" id="MobiDB-lite"/>
    </source>
</evidence>
<feature type="region of interest" description="Disordered" evidence="1">
    <location>
        <begin position="1"/>
        <end position="22"/>
    </location>
</feature>
<gene>
    <name evidence="2" type="ORF">AVDCRST_MAG36-67</name>
</gene>
<accession>A0A6J4KV27</accession>